<evidence type="ECO:0000313" key="2">
    <source>
        <dbReference type="Proteomes" id="UP000772181"/>
    </source>
</evidence>
<evidence type="ECO:0000313" key="1">
    <source>
        <dbReference type="EMBL" id="MBI4595739.1"/>
    </source>
</evidence>
<protein>
    <submittedName>
        <fullName evidence="1">Uncharacterized protein</fullName>
    </submittedName>
</protein>
<proteinExistence type="predicted"/>
<gene>
    <name evidence="1" type="ORF">HY730_05095</name>
</gene>
<accession>A0A933LQI3</accession>
<dbReference type="Proteomes" id="UP000772181">
    <property type="component" value="Unassembled WGS sequence"/>
</dbReference>
<dbReference type="EMBL" id="JACQWF010000233">
    <property type="protein sequence ID" value="MBI4595739.1"/>
    <property type="molecule type" value="Genomic_DNA"/>
</dbReference>
<reference evidence="1" key="1">
    <citation type="submission" date="2020-07" db="EMBL/GenBank/DDBJ databases">
        <title>Huge and variable diversity of episymbiotic CPR bacteria and DPANN archaea in groundwater ecosystems.</title>
        <authorList>
            <person name="He C.Y."/>
            <person name="Keren R."/>
            <person name="Whittaker M."/>
            <person name="Farag I.F."/>
            <person name="Doudna J."/>
            <person name="Cate J.H.D."/>
            <person name="Banfield J.F."/>
        </authorList>
    </citation>
    <scope>NUCLEOTIDE SEQUENCE</scope>
    <source>
        <strain evidence="1">NC_groundwater_1482_Ag_S-0.65um_47_24</strain>
    </source>
</reference>
<sequence>MGDFGWPSGAKGLDQATLKQFDALWYTRGSPYESLDGALFAIQFGRENWWSFIVT</sequence>
<comment type="caution">
    <text evidence="1">The sequence shown here is derived from an EMBL/GenBank/DDBJ whole genome shotgun (WGS) entry which is preliminary data.</text>
</comment>
<name>A0A933LQI3_UNCTE</name>
<organism evidence="1 2">
    <name type="scientific">Tectimicrobiota bacterium</name>
    <dbReference type="NCBI Taxonomy" id="2528274"/>
    <lineage>
        <taxon>Bacteria</taxon>
        <taxon>Pseudomonadati</taxon>
        <taxon>Nitrospinota/Tectimicrobiota group</taxon>
        <taxon>Candidatus Tectimicrobiota</taxon>
    </lineage>
</organism>
<dbReference type="AlphaFoldDB" id="A0A933LQI3"/>